<keyword evidence="4" id="KW-0285">Flavoprotein</keyword>
<dbReference type="SUPFAM" id="SSF143631">
    <property type="entry name" value="ApbE-like"/>
    <property type="match status" value="1"/>
</dbReference>
<dbReference type="Proteomes" id="UP001212421">
    <property type="component" value="Chromosome"/>
</dbReference>
<keyword evidence="6" id="KW-0479">Metal-binding</keyword>
<dbReference type="EMBL" id="CP075584">
    <property type="protein sequence ID" value="WBM79369.1"/>
    <property type="molecule type" value="Genomic_DNA"/>
</dbReference>
<evidence type="ECO:0000256" key="3">
    <source>
        <dbReference type="ARBA" id="ARBA00016337"/>
    </source>
</evidence>
<feature type="compositionally biased region" description="Basic and acidic residues" evidence="11">
    <location>
        <begin position="279"/>
        <end position="288"/>
    </location>
</feature>
<evidence type="ECO:0000256" key="4">
    <source>
        <dbReference type="ARBA" id="ARBA00022630"/>
    </source>
</evidence>
<comment type="catalytic activity">
    <reaction evidence="10">
        <text>L-threonyl-[protein] + FAD = FMN-L-threonyl-[protein] + AMP + H(+)</text>
        <dbReference type="Rhea" id="RHEA:36847"/>
        <dbReference type="Rhea" id="RHEA-COMP:11060"/>
        <dbReference type="Rhea" id="RHEA-COMP:11061"/>
        <dbReference type="ChEBI" id="CHEBI:15378"/>
        <dbReference type="ChEBI" id="CHEBI:30013"/>
        <dbReference type="ChEBI" id="CHEBI:57692"/>
        <dbReference type="ChEBI" id="CHEBI:74257"/>
        <dbReference type="ChEBI" id="CHEBI:456215"/>
        <dbReference type="EC" id="2.7.1.180"/>
    </reaction>
</comment>
<keyword evidence="13" id="KW-1185">Reference proteome</keyword>
<dbReference type="EC" id="2.7.1.180" evidence="2"/>
<evidence type="ECO:0000313" key="12">
    <source>
        <dbReference type="EMBL" id="WBM79369.1"/>
    </source>
</evidence>
<keyword evidence="7" id="KW-0274">FAD</keyword>
<dbReference type="RefSeq" id="WP_281533915.1">
    <property type="nucleotide sequence ID" value="NZ_CP075584.1"/>
</dbReference>
<dbReference type="Pfam" id="PF02424">
    <property type="entry name" value="ApbE"/>
    <property type="match status" value="1"/>
</dbReference>
<evidence type="ECO:0000256" key="11">
    <source>
        <dbReference type="SAM" id="MobiDB-lite"/>
    </source>
</evidence>
<reference evidence="12 13" key="1">
    <citation type="submission" date="2021-05" db="EMBL/GenBank/DDBJ databases">
        <authorList>
            <person name="Kumar R."/>
            <person name="Kumar A."/>
            <person name="Mukhia S."/>
        </authorList>
    </citation>
    <scope>NUCLEOTIDE SEQUENCE [LARGE SCALE GENOMIC DNA]</scope>
    <source>
        <strain evidence="12 13">ERMR7:08</strain>
    </source>
</reference>
<dbReference type="PANTHER" id="PTHR30040:SF2">
    <property type="entry name" value="FAD:PROTEIN FMN TRANSFERASE"/>
    <property type="match status" value="1"/>
</dbReference>
<dbReference type="GO" id="GO:0016740">
    <property type="term" value="F:transferase activity"/>
    <property type="evidence" value="ECO:0007669"/>
    <property type="project" value="UniProtKB-KW"/>
</dbReference>
<gene>
    <name evidence="12" type="ORF">KIV56_13300</name>
</gene>
<evidence type="ECO:0000256" key="6">
    <source>
        <dbReference type="ARBA" id="ARBA00022723"/>
    </source>
</evidence>
<evidence type="ECO:0000256" key="1">
    <source>
        <dbReference type="ARBA" id="ARBA00001946"/>
    </source>
</evidence>
<dbReference type="PANTHER" id="PTHR30040">
    <property type="entry name" value="THIAMINE BIOSYNTHESIS LIPOPROTEIN APBE"/>
    <property type="match status" value="1"/>
</dbReference>
<feature type="compositionally biased region" description="Low complexity" evidence="11">
    <location>
        <begin position="253"/>
        <end position="275"/>
    </location>
</feature>
<proteinExistence type="predicted"/>
<evidence type="ECO:0000313" key="13">
    <source>
        <dbReference type="Proteomes" id="UP001212421"/>
    </source>
</evidence>
<name>A0ABY7NA36_9MICO</name>
<keyword evidence="5 12" id="KW-0808">Transferase</keyword>
<evidence type="ECO:0000256" key="7">
    <source>
        <dbReference type="ARBA" id="ARBA00022827"/>
    </source>
</evidence>
<evidence type="ECO:0000256" key="8">
    <source>
        <dbReference type="ARBA" id="ARBA00022842"/>
    </source>
</evidence>
<evidence type="ECO:0000256" key="5">
    <source>
        <dbReference type="ARBA" id="ARBA00022679"/>
    </source>
</evidence>
<sequence>MAVDSIARTAIRAVFTETGTQPEVITRAVTLMGGRASFALVGASAGLMDDVVDLANRLERLWSRFLPDSDVSRLNAAEGEPVAVDPCTVRLIAAMLDGARLTRGDYDATLLPDVLAAGYRASALDPGRVTVLPASAVSPGNLSGLTIEDGAPHLDRIVTLPLGTTIDPGGVGKGLAADLLCAFALDAGAWGALAELGGDIVVAGQAPDAVAWRLGVENPFDPGQHSAVVRLAAGALVTSSQRKRRFPAAGSDPVTPTAASVPAAASVPKAASAPASRHHLVDPRTHESAATRVQTVSVIASTGARAEVLTKPGFLRPTADFLAWLPTVGAAGLIIDDTGLVTTSTNWEHYA</sequence>
<protein>
    <recommendedName>
        <fullName evidence="3">FAD:protein FMN transferase</fullName>
        <ecNumber evidence="2">2.7.1.180</ecNumber>
    </recommendedName>
    <alternativeName>
        <fullName evidence="9">Flavin transferase</fullName>
    </alternativeName>
</protein>
<dbReference type="Gene3D" id="3.10.520.10">
    <property type="entry name" value="ApbE-like domains"/>
    <property type="match status" value="1"/>
</dbReference>
<feature type="region of interest" description="Disordered" evidence="11">
    <location>
        <begin position="242"/>
        <end position="288"/>
    </location>
</feature>
<comment type="cofactor">
    <cofactor evidence="1">
        <name>Mg(2+)</name>
        <dbReference type="ChEBI" id="CHEBI:18420"/>
    </cofactor>
</comment>
<accession>A0ABY7NA36</accession>
<evidence type="ECO:0000256" key="10">
    <source>
        <dbReference type="ARBA" id="ARBA00048540"/>
    </source>
</evidence>
<dbReference type="InterPro" id="IPR003374">
    <property type="entry name" value="ApbE-like_sf"/>
</dbReference>
<keyword evidence="8" id="KW-0460">Magnesium</keyword>
<dbReference type="InterPro" id="IPR024932">
    <property type="entry name" value="ApbE"/>
</dbReference>
<evidence type="ECO:0000256" key="2">
    <source>
        <dbReference type="ARBA" id="ARBA00011955"/>
    </source>
</evidence>
<organism evidence="12 13">
    <name type="scientific">Cryobacterium breve</name>
    <dbReference type="NCBI Taxonomy" id="1259258"/>
    <lineage>
        <taxon>Bacteria</taxon>
        <taxon>Bacillati</taxon>
        <taxon>Actinomycetota</taxon>
        <taxon>Actinomycetes</taxon>
        <taxon>Micrococcales</taxon>
        <taxon>Microbacteriaceae</taxon>
        <taxon>Cryobacterium</taxon>
    </lineage>
</organism>
<evidence type="ECO:0000256" key="9">
    <source>
        <dbReference type="ARBA" id="ARBA00031306"/>
    </source>
</evidence>